<gene>
    <name evidence="2" type="ORF">Naga_101127g1</name>
</gene>
<sequence length="131" mass="13674">MACCRGHASISPHPLARPPALPTSSPPSLPPFPTTSLPQSMNDSPPPLPLSPVRAESEGGLDGERDRGSPMRGASVEEKTETKVNSTCEKDLSLPHAMPFTKAPAGAEGEEEREGPCANGMEQDGEEEGSS</sequence>
<feature type="non-terminal residue" evidence="2">
    <location>
        <position position="131"/>
    </location>
</feature>
<dbReference type="EMBL" id="AZIL01003008">
    <property type="protein sequence ID" value="EWM20539.1"/>
    <property type="molecule type" value="Genomic_DNA"/>
</dbReference>
<feature type="compositionally biased region" description="Pro residues" evidence="1">
    <location>
        <begin position="15"/>
        <end position="33"/>
    </location>
</feature>
<keyword evidence="3" id="KW-1185">Reference proteome</keyword>
<evidence type="ECO:0000313" key="2">
    <source>
        <dbReference type="EMBL" id="EWM20539.1"/>
    </source>
</evidence>
<name>W7THZ2_9STRA</name>
<evidence type="ECO:0000256" key="1">
    <source>
        <dbReference type="SAM" id="MobiDB-lite"/>
    </source>
</evidence>
<dbReference type="AlphaFoldDB" id="W7THZ2"/>
<feature type="compositionally biased region" description="Basic and acidic residues" evidence="1">
    <location>
        <begin position="62"/>
        <end position="93"/>
    </location>
</feature>
<evidence type="ECO:0000313" key="3">
    <source>
        <dbReference type="Proteomes" id="UP000019335"/>
    </source>
</evidence>
<protein>
    <submittedName>
        <fullName evidence="2">Uncharacterized protein</fullName>
    </submittedName>
</protein>
<accession>W7THZ2</accession>
<reference evidence="2 3" key="1">
    <citation type="journal article" date="2014" name="Mol. Plant">
        <title>Chromosome Scale Genome Assembly and Transcriptome Profiling of Nannochloropsis gaditana in Nitrogen Depletion.</title>
        <authorList>
            <person name="Corteggiani Carpinelli E."/>
            <person name="Telatin A."/>
            <person name="Vitulo N."/>
            <person name="Forcato C."/>
            <person name="D'Angelo M."/>
            <person name="Schiavon R."/>
            <person name="Vezzi A."/>
            <person name="Giacometti G.M."/>
            <person name="Morosinotto T."/>
            <person name="Valle G."/>
        </authorList>
    </citation>
    <scope>NUCLEOTIDE SEQUENCE [LARGE SCALE GENOMIC DNA]</scope>
    <source>
        <strain evidence="2 3">B-31</strain>
    </source>
</reference>
<feature type="region of interest" description="Disordered" evidence="1">
    <location>
        <begin position="1"/>
        <end position="131"/>
    </location>
</feature>
<comment type="caution">
    <text evidence="2">The sequence shown here is derived from an EMBL/GenBank/DDBJ whole genome shotgun (WGS) entry which is preliminary data.</text>
</comment>
<proteinExistence type="predicted"/>
<dbReference type="Proteomes" id="UP000019335">
    <property type="component" value="Unassembled WGS sequence"/>
</dbReference>
<organism evidence="2 3">
    <name type="scientific">Nannochloropsis gaditana</name>
    <dbReference type="NCBI Taxonomy" id="72520"/>
    <lineage>
        <taxon>Eukaryota</taxon>
        <taxon>Sar</taxon>
        <taxon>Stramenopiles</taxon>
        <taxon>Ochrophyta</taxon>
        <taxon>Eustigmatophyceae</taxon>
        <taxon>Eustigmatales</taxon>
        <taxon>Monodopsidaceae</taxon>
        <taxon>Nannochloropsis</taxon>
    </lineage>
</organism>